<comment type="caution">
    <text evidence="6">The sequence shown here is derived from an EMBL/GenBank/DDBJ whole genome shotgun (WGS) entry which is preliminary data.</text>
</comment>
<evidence type="ECO:0000313" key="7">
    <source>
        <dbReference type="Proteomes" id="UP000053326"/>
    </source>
</evidence>
<comment type="subcellular location">
    <subcellularLocation>
        <location evidence="1">Membrane</location>
    </subcellularLocation>
</comment>
<dbReference type="Proteomes" id="UP000053326">
    <property type="component" value="Unassembled WGS sequence"/>
</dbReference>
<dbReference type="GO" id="GO:0071555">
    <property type="term" value="P:cell wall organization"/>
    <property type="evidence" value="ECO:0007669"/>
    <property type="project" value="TreeGrafter"/>
</dbReference>
<dbReference type="GO" id="GO:0071972">
    <property type="term" value="F:peptidoglycan L,D-transpeptidase activity"/>
    <property type="evidence" value="ECO:0007669"/>
    <property type="project" value="TreeGrafter"/>
</dbReference>
<dbReference type="Pfam" id="PF00905">
    <property type="entry name" value="Transpeptidase"/>
    <property type="match status" value="1"/>
</dbReference>
<dbReference type="GO" id="GO:0008658">
    <property type="term" value="F:penicillin binding"/>
    <property type="evidence" value="ECO:0007669"/>
    <property type="project" value="InterPro"/>
</dbReference>
<dbReference type="AlphaFoldDB" id="A0A101FGX3"/>
<dbReference type="InterPro" id="IPR036138">
    <property type="entry name" value="PBP_dimer_sf"/>
</dbReference>
<evidence type="ECO:0000256" key="2">
    <source>
        <dbReference type="ARBA" id="ARBA00007171"/>
    </source>
</evidence>
<evidence type="ECO:0000256" key="1">
    <source>
        <dbReference type="ARBA" id="ARBA00004370"/>
    </source>
</evidence>
<organism evidence="6 7">
    <name type="scientific">Thermacetogenium phaeum</name>
    <dbReference type="NCBI Taxonomy" id="85874"/>
    <lineage>
        <taxon>Bacteria</taxon>
        <taxon>Bacillati</taxon>
        <taxon>Bacillota</taxon>
        <taxon>Clostridia</taxon>
        <taxon>Thermoanaerobacterales</taxon>
        <taxon>Thermoanaerobacteraceae</taxon>
        <taxon>Thermacetogenium</taxon>
    </lineage>
</organism>
<proteinExistence type="inferred from homology"/>
<evidence type="ECO:0000313" key="6">
    <source>
        <dbReference type="EMBL" id="KUK36794.1"/>
    </source>
</evidence>
<keyword evidence="3" id="KW-0472">Membrane</keyword>
<evidence type="ECO:0000259" key="4">
    <source>
        <dbReference type="Pfam" id="PF00905"/>
    </source>
</evidence>
<dbReference type="Pfam" id="PF03717">
    <property type="entry name" value="PBP_dimer"/>
    <property type="match status" value="1"/>
</dbReference>
<feature type="domain" description="Penicillin-binding protein transpeptidase" evidence="4">
    <location>
        <begin position="266"/>
        <end position="565"/>
    </location>
</feature>
<name>A0A101FGX3_9THEO</name>
<reference evidence="7" key="1">
    <citation type="journal article" date="2015" name="MBio">
        <title>Genome-Resolved Metagenomic Analysis Reveals Roles for Candidate Phyla and Other Microbial Community Members in Biogeochemical Transformations in Oil Reservoirs.</title>
        <authorList>
            <person name="Hu P."/>
            <person name="Tom L."/>
            <person name="Singh A."/>
            <person name="Thomas B.C."/>
            <person name="Baker B.J."/>
            <person name="Piceno Y.M."/>
            <person name="Andersen G.L."/>
            <person name="Banfield J.F."/>
        </authorList>
    </citation>
    <scope>NUCLEOTIDE SEQUENCE [LARGE SCALE GENOMIC DNA]</scope>
</reference>
<feature type="domain" description="Penicillin-binding protein dimerisation" evidence="5">
    <location>
        <begin position="56"/>
        <end position="204"/>
    </location>
</feature>
<dbReference type="Gene3D" id="3.90.1310.10">
    <property type="entry name" value="Penicillin-binding protein 2a (Domain 2)"/>
    <property type="match status" value="1"/>
</dbReference>
<dbReference type="InterPro" id="IPR001460">
    <property type="entry name" value="PCN-bd_Tpept"/>
</dbReference>
<dbReference type="PANTHER" id="PTHR30627">
    <property type="entry name" value="PEPTIDOGLYCAN D,D-TRANSPEPTIDASE"/>
    <property type="match status" value="1"/>
</dbReference>
<dbReference type="InterPro" id="IPR012338">
    <property type="entry name" value="Beta-lactam/transpept-like"/>
</dbReference>
<dbReference type="Gene3D" id="3.40.710.10">
    <property type="entry name" value="DD-peptidase/beta-lactamase superfamily"/>
    <property type="match status" value="1"/>
</dbReference>
<gene>
    <name evidence="6" type="ORF">XD66_0506</name>
</gene>
<dbReference type="EMBL" id="LGFO01000041">
    <property type="protein sequence ID" value="KUK36794.1"/>
    <property type="molecule type" value="Genomic_DNA"/>
</dbReference>
<evidence type="ECO:0000259" key="5">
    <source>
        <dbReference type="Pfam" id="PF03717"/>
    </source>
</evidence>
<dbReference type="GO" id="GO:0016740">
    <property type="term" value="F:transferase activity"/>
    <property type="evidence" value="ECO:0007669"/>
    <property type="project" value="UniProtKB-KW"/>
</dbReference>
<protein>
    <submittedName>
        <fullName evidence="6">Peptidoglycan glycosyltransferase</fullName>
    </submittedName>
</protein>
<sequence>MVRQERRLACLFFFFLAAFLFLMGKIAYLQLYKGRELAAAAVQERTIRLPVGNFLRGAILDRMGRTLLDSRICYGVAVFPALLNPFGHSEPASAGDRSGAAAEVCGELFSILPPKYRTPEMVNIFQRALQQGAPFFLPGTVEQEEAAPISRSNIPGVYAVPLVQRYGPNSLARHLVGTVGGSVLSGEVEHGLSGIEAAYDEELAPPETVLNLVALVDGKLKPIPGRDLCISGERGSAVKGKDVVLTLDRRVQEVVERVMDERVVKGAVAVVDVRSGEILAAASRPGYDQKTLVGDQFDRCFSLQHPGSVFKIVVAAAALAEGVVRPEELFHCKGEYSFEQGGGISCWKQDGHGNLSFREAFACSCNPVFVEVALRLGRQKLEYYSRLLGLEERIAGYPPGDWRGGEVRIGSFPGDLGNAALGQDGVRIAPVNLAALAATVARGGVYIRPSLVKGIGDSKGGEFQAIEGPPARRVLPQAVAGELQGMMELAVNSGTGSEAQLPGIGCAGKTGSAETGKVDRQGRPIVDAWFVGYAPVDVPQVAVAVFVEGGGSGGNCAARIFREIIDALHRV</sequence>
<dbReference type="GO" id="GO:0005886">
    <property type="term" value="C:plasma membrane"/>
    <property type="evidence" value="ECO:0007669"/>
    <property type="project" value="TreeGrafter"/>
</dbReference>
<keyword evidence="6" id="KW-0808">Transferase</keyword>
<accession>A0A101FGX3</accession>
<evidence type="ECO:0000256" key="3">
    <source>
        <dbReference type="ARBA" id="ARBA00023136"/>
    </source>
</evidence>
<dbReference type="InterPro" id="IPR050515">
    <property type="entry name" value="Beta-lactam/transpept"/>
</dbReference>
<dbReference type="SUPFAM" id="SSF56601">
    <property type="entry name" value="beta-lactamase/transpeptidase-like"/>
    <property type="match status" value="1"/>
</dbReference>
<dbReference type="PANTHER" id="PTHR30627:SF24">
    <property type="entry name" value="PENICILLIN-BINDING PROTEIN 4B"/>
    <property type="match status" value="1"/>
</dbReference>
<dbReference type="SUPFAM" id="SSF56519">
    <property type="entry name" value="Penicillin binding protein dimerisation domain"/>
    <property type="match status" value="1"/>
</dbReference>
<dbReference type="InterPro" id="IPR005311">
    <property type="entry name" value="PBP_dimer"/>
</dbReference>
<comment type="similarity">
    <text evidence="2">Belongs to the transpeptidase family.</text>
</comment>